<gene>
    <name evidence="1" type="ORF">CPAG_04110</name>
</gene>
<reference evidence="2" key="3">
    <citation type="journal article" date="2010" name="Genome Res.">
        <title>Population genomic sequencing of Coccidioides fungi reveals recent hybridization and transposon control.</title>
        <authorList>
            <person name="Neafsey D.E."/>
            <person name="Barker B.M."/>
            <person name="Sharpton T.J."/>
            <person name="Stajich J.E."/>
            <person name="Park D.J."/>
            <person name="Whiston E."/>
            <person name="Hung C.-Y."/>
            <person name="McMahan C."/>
            <person name="White J."/>
            <person name="Sykes S."/>
            <person name="Heiman D."/>
            <person name="Young S."/>
            <person name="Zeng Q."/>
            <person name="Abouelleil A."/>
            <person name="Aftuck L."/>
            <person name="Bessette D."/>
            <person name="Brown A."/>
            <person name="FitzGerald M."/>
            <person name="Lui A."/>
            <person name="Macdonald J.P."/>
            <person name="Priest M."/>
            <person name="Orbach M.J."/>
            <person name="Galgiani J.N."/>
            <person name="Kirkland T.N."/>
            <person name="Cole G.T."/>
            <person name="Birren B.W."/>
            <person name="Henn M.R."/>
            <person name="Taylor J.W."/>
            <person name="Rounsley S.D."/>
        </authorList>
    </citation>
    <scope>NUCLEOTIDE SEQUENCE [LARGE SCALE GENOMIC DNA]</scope>
    <source>
        <strain evidence="2">RMSCC 3488</strain>
    </source>
</reference>
<sequence>MWLRSTQDPTKKAKTLEEEKRRIAPGGSTRVILFKIDHSIEGATSKVKAQWLIANCIADHKRPVSCTPVRRLRFVEAHIMQAPTLERRLRSPAEFGWGSQFNPKVGFQLGAPAIERKSATEPRR</sequence>
<reference evidence="2" key="2">
    <citation type="journal article" date="2009" name="Genome Res.">
        <title>Comparative genomic analyses of the human fungal pathogens Coccidioides and their relatives.</title>
        <authorList>
            <person name="Sharpton T.J."/>
            <person name="Stajich J.E."/>
            <person name="Rounsley S.D."/>
            <person name="Gardner M.J."/>
            <person name="Wortman J.R."/>
            <person name="Jordar V.S."/>
            <person name="Maiti R."/>
            <person name="Kodira C.D."/>
            <person name="Neafsey D.E."/>
            <person name="Zeng Q."/>
            <person name="Hung C.-Y."/>
            <person name="McMahan C."/>
            <person name="Muszewska A."/>
            <person name="Grynberg M."/>
            <person name="Mandel M.A."/>
            <person name="Kellner E.M."/>
            <person name="Barker B.M."/>
            <person name="Galgiani J.N."/>
            <person name="Orbach M.J."/>
            <person name="Kirkland T.N."/>
            <person name="Cole G.T."/>
            <person name="Henn M.R."/>
            <person name="Birren B.W."/>
            <person name="Taylor J.W."/>
        </authorList>
    </citation>
    <scope>NUCLEOTIDE SEQUENCE [LARGE SCALE GENOMIC DNA]</scope>
    <source>
        <strain evidence="2">RMSCC 3488</strain>
    </source>
</reference>
<dbReference type="EMBL" id="DS268110">
    <property type="protein sequence ID" value="KMM67776.1"/>
    <property type="molecule type" value="Genomic_DNA"/>
</dbReference>
<evidence type="ECO:0000313" key="1">
    <source>
        <dbReference type="EMBL" id="KMM67776.1"/>
    </source>
</evidence>
<dbReference type="AlphaFoldDB" id="A0A0J6F4D5"/>
<proteinExistence type="predicted"/>
<accession>A0A0J6F4D5</accession>
<name>A0A0J6F4D5_COCPO</name>
<reference evidence="1 2" key="1">
    <citation type="submission" date="2007-06" db="EMBL/GenBank/DDBJ databases">
        <title>The Genome Sequence of Coccidioides posadasii RMSCC_3488.</title>
        <authorList>
            <consortium name="Coccidioides Genome Resources Consortium"/>
            <consortium name="The Broad Institute Genome Sequencing Platform"/>
            <person name="Henn M.R."/>
            <person name="Sykes S."/>
            <person name="Young S."/>
            <person name="Jaffe D."/>
            <person name="Berlin A."/>
            <person name="Alvarez P."/>
            <person name="Butler J."/>
            <person name="Gnerre S."/>
            <person name="Grabherr M."/>
            <person name="Mauceli E."/>
            <person name="Brockman W."/>
            <person name="Kodira C."/>
            <person name="Alvarado L."/>
            <person name="Zeng Q."/>
            <person name="Crawford M."/>
            <person name="Antoine C."/>
            <person name="Devon K."/>
            <person name="Galgiani J."/>
            <person name="Orsborn K."/>
            <person name="Lewis M.L."/>
            <person name="Nusbaum C."/>
            <person name="Galagan J."/>
            <person name="Birren B."/>
        </authorList>
    </citation>
    <scope>NUCLEOTIDE SEQUENCE [LARGE SCALE GENOMIC DNA]</scope>
    <source>
        <strain evidence="1 2">RMSCC 3488</strain>
    </source>
</reference>
<dbReference type="Proteomes" id="UP000054567">
    <property type="component" value="Unassembled WGS sequence"/>
</dbReference>
<evidence type="ECO:0000313" key="2">
    <source>
        <dbReference type="Proteomes" id="UP000054567"/>
    </source>
</evidence>
<protein>
    <submittedName>
        <fullName evidence="1">Uncharacterized protein</fullName>
    </submittedName>
</protein>
<dbReference type="VEuPathDB" id="FungiDB:CPAG_04110"/>
<organism evidence="1 2">
    <name type="scientific">Coccidioides posadasii RMSCC 3488</name>
    <dbReference type="NCBI Taxonomy" id="454284"/>
    <lineage>
        <taxon>Eukaryota</taxon>
        <taxon>Fungi</taxon>
        <taxon>Dikarya</taxon>
        <taxon>Ascomycota</taxon>
        <taxon>Pezizomycotina</taxon>
        <taxon>Eurotiomycetes</taxon>
        <taxon>Eurotiomycetidae</taxon>
        <taxon>Onygenales</taxon>
        <taxon>Onygenaceae</taxon>
        <taxon>Coccidioides</taxon>
    </lineage>
</organism>